<keyword evidence="5" id="KW-1185">Reference proteome</keyword>
<accession>A0A2P5A7S2</accession>
<dbReference type="InterPro" id="IPR016169">
    <property type="entry name" value="FAD-bd_PCMH_sub2"/>
</dbReference>
<evidence type="ECO:0000313" key="5">
    <source>
        <dbReference type="Proteomes" id="UP000237105"/>
    </source>
</evidence>
<keyword evidence="1" id="KW-0285">Flavoprotein</keyword>
<comment type="caution">
    <text evidence="4">The sequence shown here is derived from an EMBL/GenBank/DDBJ whole genome shotgun (WGS) entry which is preliminary data.</text>
</comment>
<sequence>MVYIHFFSYGGRTNEISESEIPFPHRAGNLFHIVYFVSWEGRNARASKQHLSWITRVYRYMTPNVSKNPRAAYFNYRDLQIGTNNKMGTTSYAQASIWGTKYFDNNFKSLFM</sequence>
<dbReference type="Gene3D" id="3.40.462.20">
    <property type="match status" value="1"/>
</dbReference>
<dbReference type="PANTHER" id="PTHR32448">
    <property type="entry name" value="OS08G0158400 PROTEIN"/>
    <property type="match status" value="1"/>
</dbReference>
<dbReference type="STRING" id="3476.A0A2P5A7S2"/>
<dbReference type="EMBL" id="JXTB01000801">
    <property type="protein sequence ID" value="PON32587.1"/>
    <property type="molecule type" value="Genomic_DNA"/>
</dbReference>
<dbReference type="GO" id="GO:0016491">
    <property type="term" value="F:oxidoreductase activity"/>
    <property type="evidence" value="ECO:0007669"/>
    <property type="project" value="InterPro"/>
</dbReference>
<dbReference type="OrthoDB" id="407275at2759"/>
<dbReference type="Gene3D" id="3.30.465.10">
    <property type="match status" value="1"/>
</dbReference>
<evidence type="ECO:0000256" key="2">
    <source>
        <dbReference type="ARBA" id="ARBA00022827"/>
    </source>
</evidence>
<evidence type="ECO:0000259" key="3">
    <source>
        <dbReference type="Pfam" id="PF08031"/>
    </source>
</evidence>
<evidence type="ECO:0000256" key="1">
    <source>
        <dbReference type="ARBA" id="ARBA00022630"/>
    </source>
</evidence>
<dbReference type="Proteomes" id="UP000237105">
    <property type="component" value="Unassembled WGS sequence"/>
</dbReference>
<keyword evidence="2" id="KW-0274">FAD</keyword>
<dbReference type="GO" id="GO:0050660">
    <property type="term" value="F:flavin adenine dinucleotide binding"/>
    <property type="evidence" value="ECO:0007669"/>
    <property type="project" value="InterPro"/>
</dbReference>
<protein>
    <submittedName>
        <fullName evidence="4">Berberine/berberine-like</fullName>
    </submittedName>
</protein>
<name>A0A2P5A7S2_PARAD</name>
<organism evidence="4 5">
    <name type="scientific">Parasponia andersonii</name>
    <name type="common">Sponia andersonii</name>
    <dbReference type="NCBI Taxonomy" id="3476"/>
    <lineage>
        <taxon>Eukaryota</taxon>
        <taxon>Viridiplantae</taxon>
        <taxon>Streptophyta</taxon>
        <taxon>Embryophyta</taxon>
        <taxon>Tracheophyta</taxon>
        <taxon>Spermatophyta</taxon>
        <taxon>Magnoliopsida</taxon>
        <taxon>eudicotyledons</taxon>
        <taxon>Gunneridae</taxon>
        <taxon>Pentapetalae</taxon>
        <taxon>rosids</taxon>
        <taxon>fabids</taxon>
        <taxon>Rosales</taxon>
        <taxon>Cannabaceae</taxon>
        <taxon>Parasponia</taxon>
    </lineage>
</organism>
<reference evidence="5" key="1">
    <citation type="submission" date="2016-06" db="EMBL/GenBank/DDBJ databases">
        <title>Parallel loss of symbiosis genes in relatives of nitrogen-fixing non-legume Parasponia.</title>
        <authorList>
            <person name="Van Velzen R."/>
            <person name="Holmer R."/>
            <person name="Bu F."/>
            <person name="Rutten L."/>
            <person name="Van Zeijl A."/>
            <person name="Liu W."/>
            <person name="Santuari L."/>
            <person name="Cao Q."/>
            <person name="Sharma T."/>
            <person name="Shen D."/>
            <person name="Roswanjaya Y."/>
            <person name="Wardhani T."/>
            <person name="Kalhor M.S."/>
            <person name="Jansen J."/>
            <person name="Van den Hoogen J."/>
            <person name="Gungor B."/>
            <person name="Hartog M."/>
            <person name="Hontelez J."/>
            <person name="Verver J."/>
            <person name="Yang W.-C."/>
            <person name="Schijlen E."/>
            <person name="Repin R."/>
            <person name="Schilthuizen M."/>
            <person name="Schranz E."/>
            <person name="Heidstra R."/>
            <person name="Miyata K."/>
            <person name="Fedorova E."/>
            <person name="Kohlen W."/>
            <person name="Bisseling T."/>
            <person name="Smit S."/>
            <person name="Geurts R."/>
        </authorList>
    </citation>
    <scope>NUCLEOTIDE SEQUENCE [LARGE SCALE GENOMIC DNA]</scope>
    <source>
        <strain evidence="5">cv. WU1-14</strain>
    </source>
</reference>
<feature type="domain" description="Berberine/berberine-like" evidence="3">
    <location>
        <begin position="72"/>
        <end position="110"/>
    </location>
</feature>
<dbReference type="AlphaFoldDB" id="A0A2P5A7S2"/>
<dbReference type="InterPro" id="IPR012951">
    <property type="entry name" value="BBE"/>
</dbReference>
<proteinExistence type="predicted"/>
<gene>
    <name evidence="4" type="ORF">PanWU01x14_360080</name>
</gene>
<evidence type="ECO:0000313" key="4">
    <source>
        <dbReference type="EMBL" id="PON32587.1"/>
    </source>
</evidence>
<dbReference type="Pfam" id="PF08031">
    <property type="entry name" value="BBE"/>
    <property type="match status" value="1"/>
</dbReference>